<evidence type="ECO:0000256" key="1">
    <source>
        <dbReference type="ARBA" id="ARBA00006432"/>
    </source>
</evidence>
<comment type="caution">
    <text evidence="5">The sequence shown here is derived from an EMBL/GenBank/DDBJ whole genome shotgun (WGS) entry which is preliminary data.</text>
</comment>
<proteinExistence type="inferred from homology"/>
<dbReference type="NCBIfam" id="NF004837">
    <property type="entry name" value="PRK06187.1"/>
    <property type="match status" value="1"/>
</dbReference>
<keyword evidence="2 5" id="KW-0436">Ligase</keyword>
<protein>
    <submittedName>
        <fullName evidence="5">Fatty-acyl-CoA synthase</fullName>
        <ecNumber evidence="5">6.2.1.-</ecNumber>
    </submittedName>
</protein>
<dbReference type="Pfam" id="PF00501">
    <property type="entry name" value="AMP-binding"/>
    <property type="match status" value="1"/>
</dbReference>
<evidence type="ECO:0000313" key="5">
    <source>
        <dbReference type="EMBL" id="MBA9002338.1"/>
    </source>
</evidence>
<evidence type="ECO:0000259" key="4">
    <source>
        <dbReference type="Pfam" id="PF13193"/>
    </source>
</evidence>
<dbReference type="InterPro" id="IPR042099">
    <property type="entry name" value="ANL_N_sf"/>
</dbReference>
<accession>A0A7W3R6M3</accession>
<dbReference type="InterPro" id="IPR045851">
    <property type="entry name" value="AMP-bd_C_sf"/>
</dbReference>
<dbReference type="EC" id="6.2.1.-" evidence="5"/>
<comment type="similarity">
    <text evidence="1">Belongs to the ATP-dependent AMP-binding enzyme family.</text>
</comment>
<dbReference type="Pfam" id="PF13193">
    <property type="entry name" value="AMP-binding_C"/>
    <property type="match status" value="1"/>
</dbReference>
<evidence type="ECO:0000259" key="3">
    <source>
        <dbReference type="Pfam" id="PF00501"/>
    </source>
</evidence>
<name>A0A7W3R6M3_9ACTN</name>
<dbReference type="PANTHER" id="PTHR43767:SF11">
    <property type="entry name" value="MEDIUM-CHAIN-FATTY-ACID--COA LIGASE"/>
    <property type="match status" value="1"/>
</dbReference>
<dbReference type="AlphaFoldDB" id="A0A7W3R6M3"/>
<dbReference type="CDD" id="cd12119">
    <property type="entry name" value="ttLC_FACS_AlkK_like"/>
    <property type="match status" value="1"/>
</dbReference>
<dbReference type="PANTHER" id="PTHR43767">
    <property type="entry name" value="LONG-CHAIN-FATTY-ACID--COA LIGASE"/>
    <property type="match status" value="1"/>
</dbReference>
<dbReference type="Proteomes" id="UP000539313">
    <property type="component" value="Unassembled WGS sequence"/>
</dbReference>
<reference evidence="5 6" key="1">
    <citation type="submission" date="2020-08" db="EMBL/GenBank/DDBJ databases">
        <title>Sequencing the genomes of 1000 actinobacteria strains.</title>
        <authorList>
            <person name="Klenk H.-P."/>
        </authorList>
    </citation>
    <scope>NUCLEOTIDE SEQUENCE [LARGE SCALE GENOMIC DNA]</scope>
    <source>
        <strain evidence="5 6">DSM 45823</strain>
    </source>
</reference>
<dbReference type="Gene3D" id="3.40.50.12780">
    <property type="entry name" value="N-terminal domain of ligase-like"/>
    <property type="match status" value="1"/>
</dbReference>
<feature type="domain" description="AMP-binding enzyme C-terminal" evidence="4">
    <location>
        <begin position="448"/>
        <end position="523"/>
    </location>
</feature>
<dbReference type="PROSITE" id="PS00455">
    <property type="entry name" value="AMP_BINDING"/>
    <property type="match status" value="1"/>
</dbReference>
<organism evidence="5 6">
    <name type="scientific">Thermomonospora cellulosilytica</name>
    <dbReference type="NCBI Taxonomy" id="1411118"/>
    <lineage>
        <taxon>Bacteria</taxon>
        <taxon>Bacillati</taxon>
        <taxon>Actinomycetota</taxon>
        <taxon>Actinomycetes</taxon>
        <taxon>Streptosporangiales</taxon>
        <taxon>Thermomonosporaceae</taxon>
        <taxon>Thermomonospora</taxon>
    </lineage>
</organism>
<keyword evidence="6" id="KW-1185">Reference proteome</keyword>
<sequence>MSTMQDFPLTIASILRHGVEVFGTAEVATYTGEGVRRRSYAEVGTRAARLAAALRGLGIDGDQRVATFMWNNAEHMEAYLAVPAMGAVLHTLNIRLFPEQLVYIADHAEDEVVIVDGSLIPLLAGVLGEMKTVRHVIVSGEGDTAPLREAGKQVHDYEELLAAQDRVASYRDFDWPEVDERSAAAMCYTSGTTGNPKGVVYSHRSSWLHSMSVCTANAKGLSFADKVLPVVPMFHANAWGIPYAAMMAGASILMPDRFLQAEPLCRMIETERPTMSAAVPTIWNDVLRYVTEHGTDLSSLRLITCGGSAVPEALMRAYQERGVRIIQAWGMTETSPLATIAHPPLGADGEEQWPYRVTQGRALAGVEARVVGEGDVVLPKDGQAVGEIQVRGPWITGAYYRDEDPGRFHDGWLRTGDVGTISPEGYMVLTDRAKDVIKSGGEWISSVELENRLMAHPDVIEAAVVGVPDERWQERPLATVVLREGAAVTAADLKEFLAGQVAKWQLPERWAFVDQVPRTSVGKFSKKTIRQQYADGELEVLRVD</sequence>
<dbReference type="Gene3D" id="3.30.300.30">
    <property type="match status" value="1"/>
</dbReference>
<dbReference type="GO" id="GO:0016877">
    <property type="term" value="F:ligase activity, forming carbon-sulfur bonds"/>
    <property type="evidence" value="ECO:0007669"/>
    <property type="project" value="UniProtKB-ARBA"/>
</dbReference>
<evidence type="ECO:0000313" key="6">
    <source>
        <dbReference type="Proteomes" id="UP000539313"/>
    </source>
</evidence>
<dbReference type="InterPro" id="IPR020845">
    <property type="entry name" value="AMP-binding_CS"/>
</dbReference>
<dbReference type="InterPro" id="IPR000873">
    <property type="entry name" value="AMP-dep_synth/lig_dom"/>
</dbReference>
<dbReference type="InterPro" id="IPR025110">
    <property type="entry name" value="AMP-bd_C"/>
</dbReference>
<evidence type="ECO:0000256" key="2">
    <source>
        <dbReference type="ARBA" id="ARBA00022598"/>
    </source>
</evidence>
<feature type="domain" description="AMP-dependent synthetase/ligase" evidence="3">
    <location>
        <begin position="27"/>
        <end position="400"/>
    </location>
</feature>
<dbReference type="FunFam" id="3.30.300.30:FF:000008">
    <property type="entry name" value="2,3-dihydroxybenzoate-AMP ligase"/>
    <property type="match status" value="1"/>
</dbReference>
<dbReference type="EMBL" id="JACJII010000001">
    <property type="protein sequence ID" value="MBA9002338.1"/>
    <property type="molecule type" value="Genomic_DNA"/>
</dbReference>
<dbReference type="SUPFAM" id="SSF56801">
    <property type="entry name" value="Acetyl-CoA synthetase-like"/>
    <property type="match status" value="1"/>
</dbReference>
<dbReference type="InterPro" id="IPR050237">
    <property type="entry name" value="ATP-dep_AMP-bd_enzyme"/>
</dbReference>
<gene>
    <name evidence="5" type="ORF">HNR21_001220</name>
</gene>